<comment type="caution">
    <text evidence="2">The sequence shown here is derived from an EMBL/GenBank/DDBJ whole genome shotgun (WGS) entry which is preliminary data.</text>
</comment>
<feature type="domain" description="F-box" evidence="1">
    <location>
        <begin position="1"/>
        <end position="46"/>
    </location>
</feature>
<evidence type="ECO:0000313" key="2">
    <source>
        <dbReference type="EMBL" id="KAG7560233.1"/>
    </source>
</evidence>
<sequence length="395" mass="45395">MTTISDLPDDLVREIFSRVPLTSLSAVRSTCKTWNAISKNQIFGKKSASKNQFLEFMITDSRVCSLRFDLQGIRNEDEEDFVHPFMKQISIPNNDDQVEISQVYHCDGLLLCIAKNNSSLMVWNPYLGQTKWIRPRNTFHRADSFALGYDNNRNHKILRFLYDAERNRTGRGWVIDVYDFSSDSWRVLDVNPDWDELFYQSGVSLKGNSYFFGREVTTEAEVGEEDLLVTDIEDYLLCFDFTTERFGPRLSLPFNPPSPIFEYLTLSWARDEKLAVLYSHYDTSEIYEIWISTKIEPNAVSWSTFLTVDMSLIIGLPDGFSTFCNPRSFFIDEEKKVAVFFCIEGTETGCYLMAYIVGDEGYFKSVNIGVILNSQLIAGKLVCSSYDPSLVQLQV</sequence>
<dbReference type="SMART" id="SM00256">
    <property type="entry name" value="FBOX"/>
    <property type="match status" value="1"/>
</dbReference>
<evidence type="ECO:0000259" key="1">
    <source>
        <dbReference type="PROSITE" id="PS50181"/>
    </source>
</evidence>
<dbReference type="CDD" id="cd22157">
    <property type="entry name" value="F-box_AtFBW1-like"/>
    <property type="match status" value="1"/>
</dbReference>
<evidence type="ECO:0000313" key="3">
    <source>
        <dbReference type="Proteomes" id="UP000694240"/>
    </source>
</evidence>
<protein>
    <submittedName>
        <fullName evidence="2">F-box domain</fullName>
    </submittedName>
</protein>
<dbReference type="InterPro" id="IPR001810">
    <property type="entry name" value="F-box_dom"/>
</dbReference>
<keyword evidence="3" id="KW-1185">Reference proteome</keyword>
<dbReference type="InterPro" id="IPR050796">
    <property type="entry name" value="SCF_F-box_component"/>
</dbReference>
<dbReference type="Pfam" id="PF00646">
    <property type="entry name" value="F-box"/>
    <property type="match status" value="1"/>
</dbReference>
<accession>A0A8T1ZNK6</accession>
<dbReference type="Proteomes" id="UP000694240">
    <property type="component" value="Chromosome 10"/>
</dbReference>
<dbReference type="EMBL" id="JAEFBK010000010">
    <property type="protein sequence ID" value="KAG7560233.1"/>
    <property type="molecule type" value="Genomic_DNA"/>
</dbReference>
<name>A0A8T1ZNK6_9BRAS</name>
<reference evidence="2 3" key="1">
    <citation type="submission" date="2020-12" db="EMBL/GenBank/DDBJ databases">
        <title>Concerted genomic and epigenomic changes stabilize Arabidopsis allopolyploids.</title>
        <authorList>
            <person name="Chen Z."/>
        </authorList>
    </citation>
    <scope>NUCLEOTIDE SEQUENCE [LARGE SCALE GENOMIC DNA]</scope>
    <source>
        <strain evidence="2">Allo738</strain>
        <tissue evidence="2">Leaf</tissue>
    </source>
</reference>
<dbReference type="PROSITE" id="PS50181">
    <property type="entry name" value="FBOX"/>
    <property type="match status" value="1"/>
</dbReference>
<proteinExistence type="predicted"/>
<dbReference type="AlphaFoldDB" id="A0A8T1ZNK6"/>
<dbReference type="PANTHER" id="PTHR31672:SF13">
    <property type="entry name" value="F-BOX PROTEIN CPR30-LIKE"/>
    <property type="match status" value="1"/>
</dbReference>
<dbReference type="InterPro" id="IPR006527">
    <property type="entry name" value="F-box-assoc_dom_typ1"/>
</dbReference>
<dbReference type="Pfam" id="PF07734">
    <property type="entry name" value="FBA_1"/>
    <property type="match status" value="1"/>
</dbReference>
<dbReference type="PANTHER" id="PTHR31672">
    <property type="entry name" value="BNACNNG10540D PROTEIN"/>
    <property type="match status" value="1"/>
</dbReference>
<gene>
    <name evidence="2" type="ORF">ISN45_Aa05g017740</name>
</gene>
<organism evidence="2 3">
    <name type="scientific">Arabidopsis thaliana x Arabidopsis arenosa</name>
    <dbReference type="NCBI Taxonomy" id="1240361"/>
    <lineage>
        <taxon>Eukaryota</taxon>
        <taxon>Viridiplantae</taxon>
        <taxon>Streptophyta</taxon>
        <taxon>Embryophyta</taxon>
        <taxon>Tracheophyta</taxon>
        <taxon>Spermatophyta</taxon>
        <taxon>Magnoliopsida</taxon>
        <taxon>eudicotyledons</taxon>
        <taxon>Gunneridae</taxon>
        <taxon>Pentapetalae</taxon>
        <taxon>rosids</taxon>
        <taxon>malvids</taxon>
        <taxon>Brassicales</taxon>
        <taxon>Brassicaceae</taxon>
        <taxon>Camelineae</taxon>
        <taxon>Arabidopsis</taxon>
    </lineage>
</organism>
<dbReference type="NCBIfam" id="TIGR01640">
    <property type="entry name" value="F_box_assoc_1"/>
    <property type="match status" value="1"/>
</dbReference>
<dbReference type="InterPro" id="IPR017451">
    <property type="entry name" value="F-box-assoc_interact_dom"/>
</dbReference>